<dbReference type="Gene3D" id="3.30.70.100">
    <property type="match status" value="1"/>
</dbReference>
<dbReference type="EMBL" id="AWUE01012437">
    <property type="protein sequence ID" value="OMP09194.1"/>
    <property type="molecule type" value="Genomic_DNA"/>
</dbReference>
<keyword evidence="5" id="KW-1185">Reference proteome</keyword>
<dbReference type="GO" id="GO:0009865">
    <property type="term" value="P:pollen tube adhesion"/>
    <property type="evidence" value="ECO:0007669"/>
    <property type="project" value="TreeGrafter"/>
</dbReference>
<sequence>MKLNQTDGTTPEKIEELIKGYAGLVDYIEPMKAFHWYLILILLTQSLSLWERMLSFTHVFESTFETREGIAQYVAHPVHVEFANVFLGHLEKLPYAPA</sequence>
<protein>
    <submittedName>
        <fullName evidence="4">Dimeric alpha-beta barrel</fullName>
    </submittedName>
</protein>
<dbReference type="AlphaFoldDB" id="A0A1R3KQ63"/>
<keyword evidence="2" id="KW-0812">Transmembrane</keyword>
<dbReference type="InterPro" id="IPR011008">
    <property type="entry name" value="Dimeric_a/b-barrel"/>
</dbReference>
<dbReference type="Proteomes" id="UP000187203">
    <property type="component" value="Unassembled WGS sequence"/>
</dbReference>
<gene>
    <name evidence="4" type="ORF">COLO4_05711</name>
</gene>
<proteinExistence type="predicted"/>
<evidence type="ECO:0000313" key="4">
    <source>
        <dbReference type="EMBL" id="OMP09194.1"/>
    </source>
</evidence>
<organism evidence="4 5">
    <name type="scientific">Corchorus olitorius</name>
    <dbReference type="NCBI Taxonomy" id="93759"/>
    <lineage>
        <taxon>Eukaryota</taxon>
        <taxon>Viridiplantae</taxon>
        <taxon>Streptophyta</taxon>
        <taxon>Embryophyta</taxon>
        <taxon>Tracheophyta</taxon>
        <taxon>Spermatophyta</taxon>
        <taxon>Magnoliopsida</taxon>
        <taxon>eudicotyledons</taxon>
        <taxon>Gunneridae</taxon>
        <taxon>Pentapetalae</taxon>
        <taxon>rosids</taxon>
        <taxon>malvids</taxon>
        <taxon>Malvales</taxon>
        <taxon>Malvaceae</taxon>
        <taxon>Grewioideae</taxon>
        <taxon>Apeibeae</taxon>
        <taxon>Corchorus</taxon>
    </lineage>
</organism>
<dbReference type="PANTHER" id="PTHR33178:SF10">
    <property type="entry name" value="STRESS-RESPONSE A_B BARREL DOMAIN-CONTAINING PROTEIN"/>
    <property type="match status" value="1"/>
</dbReference>
<name>A0A1R3KQ63_9ROSI</name>
<dbReference type="STRING" id="93759.A0A1R3KQ63"/>
<evidence type="ECO:0000256" key="1">
    <source>
        <dbReference type="ARBA" id="ARBA00011738"/>
    </source>
</evidence>
<dbReference type="InterPro" id="IPR044662">
    <property type="entry name" value="HS1/DABB1-like"/>
</dbReference>
<reference evidence="5" key="1">
    <citation type="submission" date="2013-09" db="EMBL/GenBank/DDBJ databases">
        <title>Corchorus olitorius genome sequencing.</title>
        <authorList>
            <person name="Alam M."/>
            <person name="Haque M.S."/>
            <person name="Islam M.S."/>
            <person name="Emdad E.M."/>
            <person name="Islam M.M."/>
            <person name="Ahmed B."/>
            <person name="Halim A."/>
            <person name="Hossen Q.M.M."/>
            <person name="Hossain M.Z."/>
            <person name="Ahmed R."/>
            <person name="Khan M.M."/>
            <person name="Islam R."/>
            <person name="Rashid M.M."/>
            <person name="Khan S.A."/>
            <person name="Rahman M.S."/>
            <person name="Alam M."/>
            <person name="Yahiya A.S."/>
            <person name="Khan M.S."/>
            <person name="Azam M.S."/>
            <person name="Haque T."/>
            <person name="Lashkar M.Z.H."/>
            <person name="Akhand A.I."/>
            <person name="Morshed G."/>
            <person name="Roy S."/>
            <person name="Uddin K.S."/>
            <person name="Rabeya T."/>
            <person name="Hossain A.S."/>
            <person name="Chowdhury A."/>
            <person name="Snigdha A.R."/>
            <person name="Mortoza M.S."/>
            <person name="Matin S.A."/>
            <person name="Hoque S.M.E."/>
            <person name="Islam M.K."/>
            <person name="Roy D.K."/>
            <person name="Haider R."/>
            <person name="Moosa M.M."/>
            <person name="Elias S.M."/>
            <person name="Hasan A.M."/>
            <person name="Jahan S."/>
            <person name="Shafiuddin M."/>
            <person name="Mahmood N."/>
            <person name="Shommy N.S."/>
        </authorList>
    </citation>
    <scope>NUCLEOTIDE SEQUENCE [LARGE SCALE GENOMIC DNA]</scope>
    <source>
        <strain evidence="5">cv. O-4</strain>
    </source>
</reference>
<accession>A0A1R3KQ63</accession>
<feature type="transmembrane region" description="Helical" evidence="2">
    <location>
        <begin position="33"/>
        <end position="50"/>
    </location>
</feature>
<dbReference type="SUPFAM" id="SSF54909">
    <property type="entry name" value="Dimeric alpha+beta barrel"/>
    <property type="match status" value="1"/>
</dbReference>
<dbReference type="PANTHER" id="PTHR33178">
    <property type="match status" value="1"/>
</dbReference>
<dbReference type="PROSITE" id="PS51502">
    <property type="entry name" value="S_R_A_B_BARREL"/>
    <property type="match status" value="1"/>
</dbReference>
<keyword evidence="2" id="KW-0472">Membrane</keyword>
<evidence type="ECO:0000259" key="3">
    <source>
        <dbReference type="PROSITE" id="PS51502"/>
    </source>
</evidence>
<dbReference type="OrthoDB" id="1601230at2759"/>
<comment type="caution">
    <text evidence="4">The sequence shown here is derived from an EMBL/GenBank/DDBJ whole genome shotgun (WGS) entry which is preliminary data.</text>
</comment>
<feature type="domain" description="Stress-response A/B barrel" evidence="3">
    <location>
        <begin position="1"/>
        <end position="98"/>
    </location>
</feature>
<dbReference type="InterPro" id="IPR013097">
    <property type="entry name" value="Dabb"/>
</dbReference>
<evidence type="ECO:0000256" key="2">
    <source>
        <dbReference type="SAM" id="Phobius"/>
    </source>
</evidence>
<keyword evidence="2" id="KW-1133">Transmembrane helix</keyword>
<comment type="subunit">
    <text evidence="1">Homodimer.</text>
</comment>
<dbReference type="Pfam" id="PF07876">
    <property type="entry name" value="Dabb"/>
    <property type="match status" value="1"/>
</dbReference>
<evidence type="ECO:0000313" key="5">
    <source>
        <dbReference type="Proteomes" id="UP000187203"/>
    </source>
</evidence>